<evidence type="ECO:0000313" key="4">
    <source>
        <dbReference type="Proteomes" id="UP000319828"/>
    </source>
</evidence>
<organism evidence="3 4">
    <name type="scientific">Vibrio algivorus</name>
    <dbReference type="NCBI Taxonomy" id="1667024"/>
    <lineage>
        <taxon>Bacteria</taxon>
        <taxon>Pseudomonadati</taxon>
        <taxon>Pseudomonadota</taxon>
        <taxon>Gammaproteobacteria</taxon>
        <taxon>Vibrionales</taxon>
        <taxon>Vibrionaceae</taxon>
        <taxon>Vibrio</taxon>
    </lineage>
</organism>
<evidence type="ECO:0000256" key="1">
    <source>
        <dbReference type="ARBA" id="ARBA00022676"/>
    </source>
</evidence>
<dbReference type="InterPro" id="IPR002201">
    <property type="entry name" value="Glyco_trans_9"/>
</dbReference>
<dbReference type="Pfam" id="PF01075">
    <property type="entry name" value="Glyco_transf_9"/>
    <property type="match status" value="1"/>
</dbReference>
<accession>A0A557NWU6</accession>
<dbReference type="Gene3D" id="3.40.50.2000">
    <property type="entry name" value="Glycogen Phosphorylase B"/>
    <property type="match status" value="2"/>
</dbReference>
<comment type="caution">
    <text evidence="3">The sequence shown here is derived from an EMBL/GenBank/DDBJ whole genome shotgun (WGS) entry which is preliminary data.</text>
</comment>
<keyword evidence="1" id="KW-0328">Glycosyltransferase</keyword>
<dbReference type="EMBL" id="VMKJ01000051">
    <property type="protein sequence ID" value="TVO32890.1"/>
    <property type="molecule type" value="Genomic_DNA"/>
</dbReference>
<dbReference type="OrthoDB" id="9781892at2"/>
<name>A0A557NWU6_9VIBR</name>
<dbReference type="GO" id="GO:0008713">
    <property type="term" value="F:ADP-heptose-lipopolysaccharide heptosyltransferase activity"/>
    <property type="evidence" value="ECO:0007669"/>
    <property type="project" value="TreeGrafter"/>
</dbReference>
<gene>
    <name evidence="3" type="ORF">FOF44_16515</name>
</gene>
<dbReference type="RefSeq" id="WP_144389076.1">
    <property type="nucleotide sequence ID" value="NZ_CANNCB010000057.1"/>
</dbReference>
<reference evidence="3 4" key="1">
    <citation type="submission" date="2019-07" db="EMBL/GenBank/DDBJ databases">
        <title>The draft genome sequence of Vibrio algivorus M1486.</title>
        <authorList>
            <person name="Meng X."/>
        </authorList>
    </citation>
    <scope>NUCLEOTIDE SEQUENCE [LARGE SCALE GENOMIC DNA]</scope>
    <source>
        <strain evidence="3 4">M1486</strain>
    </source>
</reference>
<dbReference type="AlphaFoldDB" id="A0A557NWU6"/>
<evidence type="ECO:0000256" key="2">
    <source>
        <dbReference type="ARBA" id="ARBA00022679"/>
    </source>
</evidence>
<dbReference type="InterPro" id="IPR051199">
    <property type="entry name" value="LPS_LOS_Heptosyltrfase"/>
</dbReference>
<dbReference type="PANTHER" id="PTHR30160">
    <property type="entry name" value="TETRAACYLDISACCHARIDE 4'-KINASE-RELATED"/>
    <property type="match status" value="1"/>
</dbReference>
<proteinExistence type="predicted"/>
<dbReference type="GO" id="GO:0005829">
    <property type="term" value="C:cytosol"/>
    <property type="evidence" value="ECO:0007669"/>
    <property type="project" value="TreeGrafter"/>
</dbReference>
<dbReference type="GO" id="GO:0009244">
    <property type="term" value="P:lipopolysaccharide core region biosynthetic process"/>
    <property type="evidence" value="ECO:0007669"/>
    <property type="project" value="TreeGrafter"/>
</dbReference>
<sequence length="351" mass="40636">MSVKTWLRNFDRYRRRKMATLEPWLYRLFMDNSQNQSHILQKKDVNSILIIRNNKRIGNILFLIPFVKQVRASYPNAKITLLLSQSWQQSIFENIGVDEILVSNFSFSKLGKFLKLMKSLKRRSVDLMLVPYSSAEDSFIASVLPAKNKVSSDSENRNVCFTHTFKDDLEYSHMAFNKTFIINNLTGKGLINTCHKLVFSEREDLFGIRERSSVYDGDKKLVAFFRGARGKKKLSDQQWKNILIKFEKESIEPIKWVEILSDDVNKPLSNESLIYKNNDLRLLASFLKNLNTFISCDTGPLHLADASGVKCIGLYTHTSLETYGVINGRSLNFYDWYNTDVIEHVPVMVTE</sequence>
<evidence type="ECO:0000313" key="3">
    <source>
        <dbReference type="EMBL" id="TVO32890.1"/>
    </source>
</evidence>
<dbReference type="SUPFAM" id="SSF53756">
    <property type="entry name" value="UDP-Glycosyltransferase/glycogen phosphorylase"/>
    <property type="match status" value="1"/>
</dbReference>
<keyword evidence="2 3" id="KW-0808">Transferase</keyword>
<protein>
    <submittedName>
        <fullName evidence="3">Glycosyltransferase family 9 protein</fullName>
    </submittedName>
</protein>
<dbReference type="CDD" id="cd03789">
    <property type="entry name" value="GT9_LPS_heptosyltransferase"/>
    <property type="match status" value="1"/>
</dbReference>
<dbReference type="Proteomes" id="UP000319828">
    <property type="component" value="Unassembled WGS sequence"/>
</dbReference>